<organism evidence="3">
    <name type="scientific">Siphoviridae sp. cttOT32</name>
    <dbReference type="NCBI Taxonomy" id="2826493"/>
    <lineage>
        <taxon>Viruses</taxon>
        <taxon>Duplodnaviria</taxon>
        <taxon>Heunggongvirae</taxon>
        <taxon>Uroviricota</taxon>
        <taxon>Caudoviricetes</taxon>
    </lineage>
</organism>
<feature type="compositionally biased region" description="Polar residues" evidence="2">
    <location>
        <begin position="125"/>
        <end position="135"/>
    </location>
</feature>
<feature type="region of interest" description="Disordered" evidence="2">
    <location>
        <begin position="125"/>
        <end position="146"/>
    </location>
</feature>
<evidence type="ECO:0000313" key="3">
    <source>
        <dbReference type="EMBL" id="DAE20405.1"/>
    </source>
</evidence>
<proteinExistence type="predicted"/>
<evidence type="ECO:0000256" key="1">
    <source>
        <dbReference type="SAM" id="Coils"/>
    </source>
</evidence>
<dbReference type="EMBL" id="BK015694">
    <property type="protein sequence ID" value="DAE20405.1"/>
    <property type="molecule type" value="Genomic_DNA"/>
</dbReference>
<sequence>MADQVTLLDLNFGTSEAEKGLDALIAKSIALAKTKKDLQAAYASEKRELDALNQNYADGLVQQDKYDATVKKLNKSLIETQKAILDNTEANKKNNAEIKSTKTLLDNEATSVNALRAQLAQNTTELNKMSEAQRTTSKEGQDLTEQTKALSDKLKELEKSVGDNRRNVGNYAESVKDGILQTQGLSGSTGALVGQMKSGIAGVQAFNAALKANPIIFVVSLVLSLIAIIEKLMKRNSELATSLKAAFAPFKVIFGRLLDWITGLFEGVAFLLENLAKAVTWLLDKLGLISEETKRAAAEGARLAAQTQKIYQAETDALVPMAQMRREMEELKTLAADQNKSAAERTKLLEQAREKLHAIRDMELSVLEAKYKQIKAENQLGYTSDEDARKEQEALAALEAARAQYATQEKEMAGQVSGFIKQERDKQAAAAQAAAAKSAKAAEDAAKREADAQKKAQDAIKAAQDAQLKKYSEAVTAMQLDIAQREMEGAKISLQELQAVNDQKIEIETYRRAQGLIGEQEYINNVRQLELEYAAEVKARKDEEDQKERDRQALNMENDRALADMKMGNDLESQLARLDAQKAAEIANAEAIGAETTAITERFEIMKDELKRKYYNAQLEMAAGTAGQLSSLLGEESAAGKAFATAQALINTYLGASKALAQGGIWGIAQAAIVVAAGMKNVMSINKTKEPDTKINTSVKKYAKGGQIYGPSHSAGGVTFTGSNGQQFEAEGGENMYILNRKASGAINALSALNMEYGGRSFGSSGVYRYANGGKIDVGGGSTMQLPSNFSLSNDSLRKLAAIMYDSVASVPAPRVAVTDIDEGQQQYNSVQVAASL</sequence>
<name>A0A8S5QNT2_9CAUD</name>
<evidence type="ECO:0000256" key="2">
    <source>
        <dbReference type="SAM" id="MobiDB-lite"/>
    </source>
</evidence>
<accession>A0A8S5QNT2</accession>
<protein>
    <submittedName>
        <fullName evidence="3">Tail length tape measure protein</fullName>
    </submittedName>
</protein>
<keyword evidence="1" id="KW-0175">Coiled coil</keyword>
<reference evidence="3" key="1">
    <citation type="journal article" date="2021" name="Proc. Natl. Acad. Sci. U.S.A.">
        <title>A Catalog of Tens of Thousands of Viruses from Human Metagenomes Reveals Hidden Associations with Chronic Diseases.</title>
        <authorList>
            <person name="Tisza M.J."/>
            <person name="Buck C.B."/>
        </authorList>
    </citation>
    <scope>NUCLEOTIDE SEQUENCE</scope>
    <source>
        <strain evidence="3">CttOT32</strain>
    </source>
</reference>
<feature type="coiled-coil region" evidence="1">
    <location>
        <begin position="526"/>
        <end position="564"/>
    </location>
</feature>